<reference evidence="1 2" key="1">
    <citation type="submission" date="2018-11" db="EMBL/GenBank/DDBJ databases">
        <title>Genomic analyses of the natural microbiome of Caenorhabditis elegans.</title>
        <authorList>
            <person name="Samuel B."/>
        </authorList>
    </citation>
    <scope>NUCLEOTIDE SEQUENCE [LARGE SCALE GENOMIC DNA]</scope>
    <source>
        <strain evidence="1 2">BIGb0473</strain>
    </source>
</reference>
<accession>A0A9X8EJP1</accession>
<dbReference type="Proteomes" id="UP000269115">
    <property type="component" value="Unassembled WGS sequence"/>
</dbReference>
<evidence type="ECO:0000313" key="1">
    <source>
        <dbReference type="EMBL" id="ROQ49133.1"/>
    </source>
</evidence>
<gene>
    <name evidence="1" type="ORF">EDF85_3444</name>
</gene>
<organism evidence="1 2">
    <name type="scientific">Pseudomonas putida</name>
    <name type="common">Arthrobacter siderocapsulatus</name>
    <dbReference type="NCBI Taxonomy" id="303"/>
    <lineage>
        <taxon>Bacteria</taxon>
        <taxon>Pseudomonadati</taxon>
        <taxon>Pseudomonadota</taxon>
        <taxon>Gammaproteobacteria</taxon>
        <taxon>Pseudomonadales</taxon>
        <taxon>Pseudomonadaceae</taxon>
        <taxon>Pseudomonas</taxon>
    </lineage>
</organism>
<name>A0A9X8EJP1_PSEPU</name>
<dbReference type="AlphaFoldDB" id="A0A9X8EJP1"/>
<dbReference type="EMBL" id="RJUR01000014">
    <property type="protein sequence ID" value="ROQ49133.1"/>
    <property type="molecule type" value="Genomic_DNA"/>
</dbReference>
<protein>
    <submittedName>
        <fullName evidence="1">Uncharacterized protein</fullName>
    </submittedName>
</protein>
<comment type="caution">
    <text evidence="1">The sequence shown here is derived from an EMBL/GenBank/DDBJ whole genome shotgun (WGS) entry which is preliminary data.</text>
</comment>
<evidence type="ECO:0000313" key="2">
    <source>
        <dbReference type="Proteomes" id="UP000269115"/>
    </source>
</evidence>
<proteinExistence type="predicted"/>
<sequence>MHPSMQQRVDGLAAMRARTTLPPANLHVILGLAAPAQSVRYQVVAKGKAYHIIECATGKTRVFCFNYKVAVNTAQALEAAADRKAGRQ</sequence>
<dbReference type="RefSeq" id="WP_123753202.1">
    <property type="nucleotide sequence ID" value="NZ_RJUR01000014.1"/>
</dbReference>